<dbReference type="Proteomes" id="UP000244173">
    <property type="component" value="Chromosome"/>
</dbReference>
<evidence type="ECO:0000256" key="3">
    <source>
        <dbReference type="ARBA" id="ARBA00022692"/>
    </source>
</evidence>
<keyword evidence="2" id="KW-1003">Cell membrane</keyword>
<evidence type="ECO:0000313" key="14">
    <source>
        <dbReference type="Proteomes" id="UP000244173"/>
    </source>
</evidence>
<evidence type="ECO:0000256" key="5">
    <source>
        <dbReference type="ARBA" id="ARBA00022989"/>
    </source>
</evidence>
<dbReference type="OrthoDB" id="9798188at2"/>
<name>A0A2S0PAY9_9NEIS</name>
<comment type="subcellular location">
    <subcellularLocation>
        <location evidence="1">Cell membrane</location>
        <topology evidence="1">Multi-pass membrane protein</topology>
    </subcellularLocation>
</comment>
<dbReference type="CDD" id="cd04590">
    <property type="entry name" value="CBS_pair_CorC_HlyC_assoc"/>
    <property type="match status" value="1"/>
</dbReference>
<dbReference type="PROSITE" id="PS51846">
    <property type="entry name" value="CNNM"/>
    <property type="match status" value="1"/>
</dbReference>
<dbReference type="AlphaFoldDB" id="A0A2S0PAY9"/>
<feature type="transmembrane region" description="Helical" evidence="10">
    <location>
        <begin position="137"/>
        <end position="159"/>
    </location>
</feature>
<dbReference type="SUPFAM" id="SSF56176">
    <property type="entry name" value="FAD-binding/transporter-associated domain-like"/>
    <property type="match status" value="1"/>
</dbReference>
<dbReference type="InterPro" id="IPR002550">
    <property type="entry name" value="CNNM"/>
</dbReference>
<keyword evidence="6 8" id="KW-0129">CBS domain</keyword>
<protein>
    <recommendedName>
        <fullName evidence="15">HlyC/CorC family transporter</fullName>
    </recommendedName>
</protein>
<dbReference type="RefSeq" id="WP_107889459.1">
    <property type="nucleotide sequence ID" value="NZ_CALFSO010000015.1"/>
</dbReference>
<feature type="transmembrane region" description="Helical" evidence="10">
    <location>
        <begin position="101"/>
        <end position="125"/>
    </location>
</feature>
<feature type="domain" description="CBS" evidence="11">
    <location>
        <begin position="223"/>
        <end position="281"/>
    </location>
</feature>
<dbReference type="InterPro" id="IPR005170">
    <property type="entry name" value="Transptr-assoc_dom"/>
</dbReference>
<evidence type="ECO:0000256" key="7">
    <source>
        <dbReference type="ARBA" id="ARBA00023136"/>
    </source>
</evidence>
<dbReference type="InterPro" id="IPR036318">
    <property type="entry name" value="FAD-bd_PCMH-like_sf"/>
</dbReference>
<dbReference type="Gene3D" id="3.30.465.10">
    <property type="match status" value="1"/>
</dbReference>
<dbReference type="STRING" id="1122240.GCA_000620105_00295"/>
<dbReference type="PROSITE" id="PS51371">
    <property type="entry name" value="CBS"/>
    <property type="match status" value="2"/>
</dbReference>
<keyword evidence="4" id="KW-0677">Repeat</keyword>
<dbReference type="InterPro" id="IPR016169">
    <property type="entry name" value="FAD-bd_PCMH_sub2"/>
</dbReference>
<evidence type="ECO:0000256" key="6">
    <source>
        <dbReference type="ARBA" id="ARBA00023122"/>
    </source>
</evidence>
<dbReference type="Gene3D" id="3.10.580.10">
    <property type="entry name" value="CBS-domain"/>
    <property type="match status" value="1"/>
</dbReference>
<evidence type="ECO:0000313" key="13">
    <source>
        <dbReference type="EMBL" id="AVY94564.1"/>
    </source>
</evidence>
<evidence type="ECO:0000256" key="9">
    <source>
        <dbReference type="PROSITE-ProRule" id="PRU01193"/>
    </source>
</evidence>
<evidence type="ECO:0000256" key="10">
    <source>
        <dbReference type="SAM" id="Phobius"/>
    </source>
</evidence>
<reference evidence="13 14" key="1">
    <citation type="submission" date="2018-04" db="EMBL/GenBank/DDBJ databases">
        <title>Denitrifier Microvirgula.</title>
        <authorList>
            <person name="Anderson E."/>
            <person name="Jang J."/>
            <person name="Ishii S."/>
        </authorList>
    </citation>
    <scope>NUCLEOTIDE SEQUENCE [LARGE SCALE GENOMIC DNA]</scope>
    <source>
        <strain evidence="13 14">BE2.4</strain>
    </source>
</reference>
<dbReference type="SMART" id="SM00116">
    <property type="entry name" value="CBS"/>
    <property type="match status" value="2"/>
</dbReference>
<keyword evidence="7 9" id="KW-0472">Membrane</keyword>
<dbReference type="PANTHER" id="PTHR43099">
    <property type="entry name" value="UPF0053 PROTEIN YRKA"/>
    <property type="match status" value="1"/>
</dbReference>
<dbReference type="PANTHER" id="PTHR43099:SF5">
    <property type="entry name" value="HLYC_CORC FAMILY TRANSPORTER"/>
    <property type="match status" value="1"/>
</dbReference>
<evidence type="ECO:0000256" key="1">
    <source>
        <dbReference type="ARBA" id="ARBA00004651"/>
    </source>
</evidence>
<dbReference type="Pfam" id="PF03471">
    <property type="entry name" value="CorC_HlyC"/>
    <property type="match status" value="1"/>
</dbReference>
<feature type="domain" description="CBS" evidence="11">
    <location>
        <begin position="286"/>
        <end position="344"/>
    </location>
</feature>
<dbReference type="InterPro" id="IPR051676">
    <property type="entry name" value="UPF0053_domain"/>
</dbReference>
<dbReference type="InterPro" id="IPR044751">
    <property type="entry name" value="Ion_transp-like_CBS"/>
</dbReference>
<dbReference type="InterPro" id="IPR000644">
    <property type="entry name" value="CBS_dom"/>
</dbReference>
<dbReference type="SMART" id="SM01091">
    <property type="entry name" value="CorC_HlyC"/>
    <property type="match status" value="1"/>
</dbReference>
<evidence type="ECO:0000256" key="2">
    <source>
        <dbReference type="ARBA" id="ARBA00022475"/>
    </source>
</evidence>
<evidence type="ECO:0000259" key="12">
    <source>
        <dbReference type="PROSITE" id="PS51846"/>
    </source>
</evidence>
<accession>A0A2S0PAY9</accession>
<dbReference type="SUPFAM" id="SSF54631">
    <property type="entry name" value="CBS-domain pair"/>
    <property type="match status" value="1"/>
</dbReference>
<proteinExistence type="predicted"/>
<keyword evidence="14" id="KW-1185">Reference proteome</keyword>
<feature type="domain" description="CNNM transmembrane" evidence="12">
    <location>
        <begin position="1"/>
        <end position="204"/>
    </location>
</feature>
<dbReference type="GO" id="GO:0005886">
    <property type="term" value="C:plasma membrane"/>
    <property type="evidence" value="ECO:0007669"/>
    <property type="project" value="UniProtKB-SubCell"/>
</dbReference>
<evidence type="ECO:0000256" key="8">
    <source>
        <dbReference type="PROSITE-ProRule" id="PRU00703"/>
    </source>
</evidence>
<evidence type="ECO:0008006" key="15">
    <source>
        <dbReference type="Google" id="ProtNLM"/>
    </source>
</evidence>
<dbReference type="KEGG" id="maer:DAI18_11320"/>
<sequence length="435" mass="48626">MGSNLLLVFAAFLLVLLNGFFVAAEFGLVKLRQTHVQAMAKTHGRRGRLLVRVHQDLDAYLSACQLGITLSSLGLGWIGEPAFSRLLEPLLQAAGIDSPQLVHGISFVVAFFTISYLHIVVGELAPKSLAIRMSEKVGLWTAPPLYVFYWAMYPAIWLLNHSAGKVLSLLKLDGDTGHDSHYSADELKLILRSSRADGQFTGDEWRVLAQSLDFRKLEVSDLMRPFNEAVCLRAEDDFQTSLDRAAQHRFSRYPYLDDNGHVQGIIHLKDVLFAMQKHDDVDLGELLRPALRVSPHLSAMELFRRLQQGAPHFAIVEDSDDGQPLGYLTLDNLLGAMVGEIRDEFRQARNEWARLDDGSLLGKGSLPIFTLERALGVDIEPDQGEEVDTVGGLIFSRLGNVPSEGERIEFEHFDAVVKKMHGPRIVLLRIYPHDE</sequence>
<keyword evidence="3 9" id="KW-0812">Transmembrane</keyword>
<gene>
    <name evidence="13" type="ORF">DAI18_11320</name>
</gene>
<dbReference type="InterPro" id="IPR046342">
    <property type="entry name" value="CBS_dom_sf"/>
</dbReference>
<organism evidence="13 14">
    <name type="scientific">Microvirgula aerodenitrificans</name>
    <dbReference type="NCBI Taxonomy" id="57480"/>
    <lineage>
        <taxon>Bacteria</taxon>
        <taxon>Pseudomonadati</taxon>
        <taxon>Pseudomonadota</taxon>
        <taxon>Betaproteobacteria</taxon>
        <taxon>Neisseriales</taxon>
        <taxon>Aquaspirillaceae</taxon>
        <taxon>Microvirgula</taxon>
    </lineage>
</organism>
<dbReference type="Pfam" id="PF01595">
    <property type="entry name" value="CNNM"/>
    <property type="match status" value="1"/>
</dbReference>
<evidence type="ECO:0000259" key="11">
    <source>
        <dbReference type="PROSITE" id="PS51371"/>
    </source>
</evidence>
<keyword evidence="5 9" id="KW-1133">Transmembrane helix</keyword>
<dbReference type="GO" id="GO:0050660">
    <property type="term" value="F:flavin adenine dinucleotide binding"/>
    <property type="evidence" value="ECO:0007669"/>
    <property type="project" value="InterPro"/>
</dbReference>
<dbReference type="Pfam" id="PF00571">
    <property type="entry name" value="CBS"/>
    <property type="match status" value="2"/>
</dbReference>
<dbReference type="EMBL" id="CP028519">
    <property type="protein sequence ID" value="AVY94564.1"/>
    <property type="molecule type" value="Genomic_DNA"/>
</dbReference>
<evidence type="ECO:0000256" key="4">
    <source>
        <dbReference type="ARBA" id="ARBA00022737"/>
    </source>
</evidence>